<protein>
    <submittedName>
        <fullName evidence="2">Uncharacterized protein</fullName>
    </submittedName>
</protein>
<gene>
    <name evidence="2" type="ORF">PCON_02349</name>
</gene>
<dbReference type="AlphaFoldDB" id="U4LNC8"/>
<evidence type="ECO:0000313" key="2">
    <source>
        <dbReference type="EMBL" id="CCX15890.1"/>
    </source>
</evidence>
<organism evidence="2 3">
    <name type="scientific">Pyronema omphalodes (strain CBS 100304)</name>
    <name type="common">Pyronema confluens</name>
    <dbReference type="NCBI Taxonomy" id="1076935"/>
    <lineage>
        <taxon>Eukaryota</taxon>
        <taxon>Fungi</taxon>
        <taxon>Dikarya</taxon>
        <taxon>Ascomycota</taxon>
        <taxon>Pezizomycotina</taxon>
        <taxon>Pezizomycetes</taxon>
        <taxon>Pezizales</taxon>
        <taxon>Pyronemataceae</taxon>
        <taxon>Pyronema</taxon>
    </lineage>
</organism>
<dbReference type="EMBL" id="HF936265">
    <property type="protein sequence ID" value="CCX15890.1"/>
    <property type="molecule type" value="Genomic_DNA"/>
</dbReference>
<feature type="compositionally biased region" description="Polar residues" evidence="1">
    <location>
        <begin position="137"/>
        <end position="148"/>
    </location>
</feature>
<feature type="region of interest" description="Disordered" evidence="1">
    <location>
        <begin position="95"/>
        <end position="148"/>
    </location>
</feature>
<reference evidence="2 3" key="1">
    <citation type="journal article" date="2013" name="PLoS Genet.">
        <title>The genome and development-dependent transcriptomes of Pyronema confluens: a window into fungal evolution.</title>
        <authorList>
            <person name="Traeger S."/>
            <person name="Altegoer F."/>
            <person name="Freitag M."/>
            <person name="Gabaldon T."/>
            <person name="Kempken F."/>
            <person name="Kumar A."/>
            <person name="Marcet-Houben M."/>
            <person name="Poggeler S."/>
            <person name="Stajich J.E."/>
            <person name="Nowrousian M."/>
        </authorList>
    </citation>
    <scope>NUCLEOTIDE SEQUENCE [LARGE SCALE GENOMIC DNA]</scope>
    <source>
        <strain evidence="3">CBS 100304</strain>
        <tissue evidence="2">Vegetative mycelium</tissue>
    </source>
</reference>
<keyword evidence="3" id="KW-1185">Reference proteome</keyword>
<dbReference type="Proteomes" id="UP000018144">
    <property type="component" value="Unassembled WGS sequence"/>
</dbReference>
<accession>U4LNC8</accession>
<sequence>MASSPIPKSGNLLRTPVGPRYHDGRQGSSQTIRTELSLIGGLSPSRGSFDDDIFYTPREHRYSGSEYPPGQVPAVLPPPRSRFTKHVDAANTYKCNIDDDASPPRVRASAIRKSETMTAAGQSMFPRLDNTEHSPPKSATQTTRPVTLVSQILRWK</sequence>
<feature type="region of interest" description="Disordered" evidence="1">
    <location>
        <begin position="1"/>
        <end position="31"/>
    </location>
</feature>
<name>U4LNC8_PYROM</name>
<proteinExistence type="predicted"/>
<evidence type="ECO:0000313" key="3">
    <source>
        <dbReference type="Proteomes" id="UP000018144"/>
    </source>
</evidence>
<evidence type="ECO:0000256" key="1">
    <source>
        <dbReference type="SAM" id="MobiDB-lite"/>
    </source>
</evidence>